<evidence type="ECO:0000256" key="1">
    <source>
        <dbReference type="SAM" id="MobiDB-lite"/>
    </source>
</evidence>
<feature type="region of interest" description="Disordered" evidence="1">
    <location>
        <begin position="118"/>
        <end position="139"/>
    </location>
</feature>
<dbReference type="RefSeq" id="WP_171676991.1">
    <property type="nucleotide sequence ID" value="NZ_BAAAGT010000011.1"/>
</dbReference>
<dbReference type="AlphaFoldDB" id="A0A7Y4L3P4"/>
<organism evidence="3 4">
    <name type="scientific">Kribbella sandramycini</name>
    <dbReference type="NCBI Taxonomy" id="60450"/>
    <lineage>
        <taxon>Bacteria</taxon>
        <taxon>Bacillati</taxon>
        <taxon>Actinomycetota</taxon>
        <taxon>Actinomycetes</taxon>
        <taxon>Propionibacteriales</taxon>
        <taxon>Kribbellaceae</taxon>
        <taxon>Kribbella</taxon>
    </lineage>
</organism>
<proteinExistence type="predicted"/>
<reference evidence="3 4" key="1">
    <citation type="submission" date="2020-05" db="EMBL/GenBank/DDBJ databases">
        <title>Genome sequence of Kribbella sandramycini ATCC 39419.</title>
        <authorList>
            <person name="Maclea K.S."/>
            <person name="Fair J.L."/>
        </authorList>
    </citation>
    <scope>NUCLEOTIDE SEQUENCE [LARGE SCALE GENOMIC DNA]</scope>
    <source>
        <strain evidence="3 4">ATCC 39419</strain>
    </source>
</reference>
<dbReference type="EMBL" id="JACHKF010000001">
    <property type="protein sequence ID" value="MBB6570586.1"/>
    <property type="molecule type" value="Genomic_DNA"/>
</dbReference>
<evidence type="ECO:0000313" key="2">
    <source>
        <dbReference type="EMBL" id="MBB6570586.1"/>
    </source>
</evidence>
<dbReference type="Proteomes" id="UP000534306">
    <property type="component" value="Unassembled WGS sequence"/>
</dbReference>
<gene>
    <name evidence="2" type="ORF">HNR71_006223</name>
    <name evidence="3" type="ORF">HPO96_26130</name>
</gene>
<protein>
    <submittedName>
        <fullName evidence="3">Uncharacterized protein</fullName>
    </submittedName>
</protein>
<feature type="compositionally biased region" description="Polar residues" evidence="1">
    <location>
        <begin position="130"/>
        <end position="139"/>
    </location>
</feature>
<evidence type="ECO:0000313" key="4">
    <source>
        <dbReference type="Proteomes" id="UP000534306"/>
    </source>
</evidence>
<name>A0A7Y4L3P4_9ACTN</name>
<evidence type="ECO:0000313" key="5">
    <source>
        <dbReference type="Proteomes" id="UP000553957"/>
    </source>
</evidence>
<evidence type="ECO:0000313" key="3">
    <source>
        <dbReference type="EMBL" id="NOL43732.1"/>
    </source>
</evidence>
<comment type="caution">
    <text evidence="3">The sequence shown here is derived from an EMBL/GenBank/DDBJ whole genome shotgun (WGS) entry which is preliminary data.</text>
</comment>
<reference evidence="2 5" key="2">
    <citation type="submission" date="2020-08" db="EMBL/GenBank/DDBJ databases">
        <title>Sequencing the genomes of 1000 actinobacteria strains.</title>
        <authorList>
            <person name="Klenk H.-P."/>
        </authorList>
    </citation>
    <scope>NUCLEOTIDE SEQUENCE [LARGE SCALE GENOMIC DNA]</scope>
    <source>
        <strain evidence="2 5">DSM 15626</strain>
    </source>
</reference>
<dbReference type="Proteomes" id="UP000553957">
    <property type="component" value="Unassembled WGS sequence"/>
</dbReference>
<dbReference type="EMBL" id="JABJRC010000007">
    <property type="protein sequence ID" value="NOL43732.1"/>
    <property type="molecule type" value="Genomic_DNA"/>
</dbReference>
<sequence length="139" mass="15065">MEFERFTREYAVARTELESGRLTDVGEIKAQLQELAAQLETATDREVAAGLIARLAAPENSEQSPELKSALRVLDEADFTSGTPEQRLAALAAARRQIWAIADRAGADSGAIRGLTRGLERSEELLTDDPWNNPSPSGA</sequence>
<accession>A0A7Y4L3P4</accession>
<keyword evidence="4" id="KW-1185">Reference proteome</keyword>